<dbReference type="EMBL" id="JBHSXN010000002">
    <property type="protein sequence ID" value="MFC6953623.1"/>
    <property type="molecule type" value="Genomic_DNA"/>
</dbReference>
<dbReference type="GO" id="GO:0005886">
    <property type="term" value="C:plasma membrane"/>
    <property type="evidence" value="ECO:0007669"/>
    <property type="project" value="UniProtKB-SubCell"/>
</dbReference>
<gene>
    <name evidence="6" type="ORF">ACFQGB_12185</name>
</gene>
<dbReference type="Proteomes" id="UP001596395">
    <property type="component" value="Unassembled WGS sequence"/>
</dbReference>
<feature type="transmembrane region" description="Helical" evidence="5">
    <location>
        <begin position="193"/>
        <end position="211"/>
    </location>
</feature>
<evidence type="ECO:0000256" key="5">
    <source>
        <dbReference type="RuleBase" id="RU363041"/>
    </source>
</evidence>
<keyword evidence="2 5" id="KW-0812">Transmembrane</keyword>
<reference evidence="6 7" key="1">
    <citation type="journal article" date="2019" name="Int. J. Syst. Evol. Microbiol.">
        <title>The Global Catalogue of Microorganisms (GCM) 10K type strain sequencing project: providing services to taxonomists for standard genome sequencing and annotation.</title>
        <authorList>
            <consortium name="The Broad Institute Genomics Platform"/>
            <consortium name="The Broad Institute Genome Sequencing Center for Infectious Disease"/>
            <person name="Wu L."/>
            <person name="Ma J."/>
        </authorList>
    </citation>
    <scope>NUCLEOTIDE SEQUENCE [LARGE SCALE GENOMIC DNA]</scope>
    <source>
        <strain evidence="6 7">GX26</strain>
    </source>
</reference>
<feature type="transmembrane region" description="Helical" evidence="5">
    <location>
        <begin position="61"/>
        <end position="83"/>
    </location>
</feature>
<evidence type="ECO:0000256" key="2">
    <source>
        <dbReference type="ARBA" id="ARBA00022692"/>
    </source>
</evidence>
<evidence type="ECO:0000313" key="6">
    <source>
        <dbReference type="EMBL" id="MFC6953623.1"/>
    </source>
</evidence>
<dbReference type="RefSeq" id="WP_336350578.1">
    <property type="nucleotide sequence ID" value="NZ_JAZAQL010000002.1"/>
</dbReference>
<evidence type="ECO:0000256" key="4">
    <source>
        <dbReference type="ARBA" id="ARBA00023136"/>
    </source>
</evidence>
<keyword evidence="7" id="KW-1185">Reference proteome</keyword>
<feature type="transmembrane region" description="Helical" evidence="5">
    <location>
        <begin position="290"/>
        <end position="308"/>
    </location>
</feature>
<proteinExistence type="inferred from homology"/>
<sequence length="309" mass="32167">MPLLTFALVGDGVALAQTLPGPESFPVDEFLAHWWVFPASIVFSLVALASGVSGALFFSPFFMLVVGLPPATAIGAGLMTEVFGMGNGLLNYVRQRVVDYRTAKWLLVGAVPATVVGAFAAHLVPTTLLKLAFGAGLLLLGGFLVYYDPPEKCEPGECEGEYLKKKNDGRGKTTIEAADGETFDYDTCWRPPGVALATAGGFITGIISAGLPEVTTTQLIVRCRMPPRVAVATSVFVLAIAAIAGAAVHAVSVDAFPVHIVAWSIPGVLIGGTVGTRVGKHVPSEVMEPALGVVFSIVGVIVLASEFLA</sequence>
<dbReference type="PANTHER" id="PTHR43701:SF2">
    <property type="entry name" value="MEMBRANE TRANSPORTER PROTEIN YJNA-RELATED"/>
    <property type="match status" value="1"/>
</dbReference>
<dbReference type="PANTHER" id="PTHR43701">
    <property type="entry name" value="MEMBRANE TRANSPORTER PROTEIN MJ0441-RELATED"/>
    <property type="match status" value="1"/>
</dbReference>
<organism evidence="6 7">
    <name type="scientific">Halorubellus litoreus</name>
    <dbReference type="NCBI Taxonomy" id="755308"/>
    <lineage>
        <taxon>Archaea</taxon>
        <taxon>Methanobacteriati</taxon>
        <taxon>Methanobacteriota</taxon>
        <taxon>Stenosarchaea group</taxon>
        <taxon>Halobacteria</taxon>
        <taxon>Halobacteriales</taxon>
        <taxon>Halorubellaceae</taxon>
        <taxon>Halorubellus</taxon>
    </lineage>
</organism>
<feature type="transmembrane region" description="Helical" evidence="5">
    <location>
        <begin position="258"/>
        <end position="278"/>
    </location>
</feature>
<comment type="caution">
    <text evidence="6">The sequence shown here is derived from an EMBL/GenBank/DDBJ whole genome shotgun (WGS) entry which is preliminary data.</text>
</comment>
<feature type="transmembrane region" description="Helical" evidence="5">
    <location>
        <begin position="128"/>
        <end position="147"/>
    </location>
</feature>
<protein>
    <recommendedName>
        <fullName evidence="5">Probable membrane transporter protein</fullName>
    </recommendedName>
</protein>
<dbReference type="InterPro" id="IPR002781">
    <property type="entry name" value="TM_pro_TauE-like"/>
</dbReference>
<keyword evidence="4 5" id="KW-0472">Membrane</keyword>
<keyword evidence="5" id="KW-1003">Cell membrane</keyword>
<feature type="transmembrane region" description="Helical" evidence="5">
    <location>
        <begin position="231"/>
        <end position="252"/>
    </location>
</feature>
<dbReference type="Pfam" id="PF01925">
    <property type="entry name" value="TauE"/>
    <property type="match status" value="1"/>
</dbReference>
<evidence type="ECO:0000256" key="3">
    <source>
        <dbReference type="ARBA" id="ARBA00022989"/>
    </source>
</evidence>
<feature type="transmembrane region" description="Helical" evidence="5">
    <location>
        <begin position="103"/>
        <end position="121"/>
    </location>
</feature>
<keyword evidence="3 5" id="KW-1133">Transmembrane helix</keyword>
<accession>A0ABD5VGL1</accession>
<evidence type="ECO:0000256" key="1">
    <source>
        <dbReference type="ARBA" id="ARBA00004141"/>
    </source>
</evidence>
<dbReference type="AlphaFoldDB" id="A0ABD5VGL1"/>
<evidence type="ECO:0000313" key="7">
    <source>
        <dbReference type="Proteomes" id="UP001596395"/>
    </source>
</evidence>
<comment type="similarity">
    <text evidence="5">Belongs to the 4-toluene sulfonate uptake permease (TSUP) (TC 2.A.102) family.</text>
</comment>
<feature type="transmembrane region" description="Helical" evidence="5">
    <location>
        <begin position="32"/>
        <end position="49"/>
    </location>
</feature>
<dbReference type="InterPro" id="IPR051598">
    <property type="entry name" value="TSUP/Inactive_protease-like"/>
</dbReference>
<comment type="subcellular location">
    <subcellularLocation>
        <location evidence="5">Cell membrane</location>
        <topology evidence="5">Multi-pass membrane protein</topology>
    </subcellularLocation>
    <subcellularLocation>
        <location evidence="1">Membrane</location>
        <topology evidence="1">Multi-pass membrane protein</topology>
    </subcellularLocation>
</comment>
<name>A0ABD5VGL1_9EURY</name>